<evidence type="ECO:0000313" key="1">
    <source>
        <dbReference type="EMBL" id="KAH0568217.1"/>
    </source>
</evidence>
<reference evidence="1 2" key="1">
    <citation type="journal article" date="2021" name="J. Hered.">
        <title>A chromosome-level genome assembly of the parasitoid wasp, Cotesia glomerata (Hymenoptera: Braconidae).</title>
        <authorList>
            <person name="Pinto B.J."/>
            <person name="Weis J.J."/>
            <person name="Gamble T."/>
            <person name="Ode P.J."/>
            <person name="Paul R."/>
            <person name="Zaspel J.M."/>
        </authorList>
    </citation>
    <scope>NUCLEOTIDE SEQUENCE [LARGE SCALE GENOMIC DNA]</scope>
    <source>
        <strain evidence="1">CgM1</strain>
    </source>
</reference>
<dbReference type="AlphaFoldDB" id="A0AAV7J7Z5"/>
<sequence>MERERARGSKTCIGLQHRTARCGMYKSPVTPFRCGEPVENEDPLFRSLDRKWGVTFELPGKKNQRFLVTYKQEQQPHHILSCTLIIGDVTADHHHHHCNPSSWNS</sequence>
<gene>
    <name evidence="1" type="ORF">KQX54_019626</name>
</gene>
<name>A0AAV7J7Z5_COTGL</name>
<keyword evidence="2" id="KW-1185">Reference proteome</keyword>
<organism evidence="1 2">
    <name type="scientific">Cotesia glomerata</name>
    <name type="common">Lepidopteran parasitic wasp</name>
    <name type="synonym">Apanteles glomeratus</name>
    <dbReference type="NCBI Taxonomy" id="32391"/>
    <lineage>
        <taxon>Eukaryota</taxon>
        <taxon>Metazoa</taxon>
        <taxon>Ecdysozoa</taxon>
        <taxon>Arthropoda</taxon>
        <taxon>Hexapoda</taxon>
        <taxon>Insecta</taxon>
        <taxon>Pterygota</taxon>
        <taxon>Neoptera</taxon>
        <taxon>Endopterygota</taxon>
        <taxon>Hymenoptera</taxon>
        <taxon>Apocrita</taxon>
        <taxon>Ichneumonoidea</taxon>
        <taxon>Braconidae</taxon>
        <taxon>Microgastrinae</taxon>
        <taxon>Cotesia</taxon>
    </lineage>
</organism>
<comment type="caution">
    <text evidence="1">The sequence shown here is derived from an EMBL/GenBank/DDBJ whole genome shotgun (WGS) entry which is preliminary data.</text>
</comment>
<dbReference type="Proteomes" id="UP000826195">
    <property type="component" value="Unassembled WGS sequence"/>
</dbReference>
<protein>
    <submittedName>
        <fullName evidence="1">Uncharacterized protein</fullName>
    </submittedName>
</protein>
<evidence type="ECO:0000313" key="2">
    <source>
        <dbReference type="Proteomes" id="UP000826195"/>
    </source>
</evidence>
<dbReference type="EMBL" id="JAHXZJ010000001">
    <property type="protein sequence ID" value="KAH0568217.1"/>
    <property type="molecule type" value="Genomic_DNA"/>
</dbReference>
<accession>A0AAV7J7Z5</accession>
<proteinExistence type="predicted"/>